<reference evidence="5" key="1">
    <citation type="journal article" date="2012" name="MBio">
        <title>Comparative genome analysis of Trichophyton rubrum and related dermatophytes reveals candidate genes involved in infection.</title>
        <authorList>
            <person name="Martinez D.A."/>
            <person name="Oliver B.G."/>
            <person name="Graeser Y."/>
            <person name="Goldberg J.M."/>
            <person name="Li W."/>
            <person name="Martinez-Rossi N.M."/>
            <person name="Monod M."/>
            <person name="Shelest E."/>
            <person name="Barton R.C."/>
            <person name="Birch E."/>
            <person name="Brakhage A.A."/>
            <person name="Chen Z."/>
            <person name="Gurr S.J."/>
            <person name="Heiman D."/>
            <person name="Heitman J."/>
            <person name="Kosti I."/>
            <person name="Rossi A."/>
            <person name="Saif S."/>
            <person name="Samalova M."/>
            <person name="Saunders C.W."/>
            <person name="Shea T."/>
            <person name="Summerbell R.C."/>
            <person name="Xu J."/>
            <person name="Young S."/>
            <person name="Zeng Q."/>
            <person name="Birren B.W."/>
            <person name="Cuomo C.A."/>
            <person name="White T.C."/>
        </authorList>
    </citation>
    <scope>NUCLEOTIDE SEQUENCE [LARGE SCALE GENOMIC DNA]</scope>
    <source>
        <strain evidence="5">ATCC MYA-4605 / CBS 113480</strain>
    </source>
</reference>
<dbReference type="PANTHER" id="PTHR31836">
    <property type="match status" value="1"/>
</dbReference>
<dbReference type="SUPFAM" id="SSF50685">
    <property type="entry name" value="Barwin-like endoglucanases"/>
    <property type="match status" value="1"/>
</dbReference>
<dbReference type="eggNOG" id="ENOG502S2E4">
    <property type="taxonomic scope" value="Eukaryota"/>
</dbReference>
<organism evidence="4 5">
    <name type="scientific">Arthroderma otae (strain ATCC MYA-4605 / CBS 113480)</name>
    <name type="common">Microsporum canis</name>
    <dbReference type="NCBI Taxonomy" id="554155"/>
    <lineage>
        <taxon>Eukaryota</taxon>
        <taxon>Fungi</taxon>
        <taxon>Dikarya</taxon>
        <taxon>Ascomycota</taxon>
        <taxon>Pezizomycotina</taxon>
        <taxon>Eurotiomycetes</taxon>
        <taxon>Eurotiomycetidae</taxon>
        <taxon>Onygenales</taxon>
        <taxon>Arthrodermataceae</taxon>
        <taxon>Microsporum</taxon>
    </lineage>
</organism>
<dbReference type="InterPro" id="IPR051477">
    <property type="entry name" value="Expansin_CellWall"/>
</dbReference>
<dbReference type="CDD" id="cd22191">
    <property type="entry name" value="DPBB_RlpA_EXP_N-like"/>
    <property type="match status" value="1"/>
</dbReference>
<evidence type="ECO:0000256" key="1">
    <source>
        <dbReference type="ARBA" id="ARBA00022729"/>
    </source>
</evidence>
<dbReference type="Gene3D" id="2.40.40.10">
    <property type="entry name" value="RlpA-like domain"/>
    <property type="match status" value="1"/>
</dbReference>
<dbReference type="GeneID" id="9228826"/>
<feature type="region of interest" description="Disordered" evidence="2">
    <location>
        <begin position="47"/>
        <end position="159"/>
    </location>
</feature>
<evidence type="ECO:0008006" key="6">
    <source>
        <dbReference type="Google" id="ProtNLM"/>
    </source>
</evidence>
<evidence type="ECO:0000256" key="3">
    <source>
        <dbReference type="SAM" id="SignalP"/>
    </source>
</evidence>
<feature type="compositionally biased region" description="Pro residues" evidence="2">
    <location>
        <begin position="141"/>
        <end position="152"/>
    </location>
</feature>
<dbReference type="InterPro" id="IPR036908">
    <property type="entry name" value="RlpA-like_sf"/>
</dbReference>
<feature type="signal peptide" evidence="3">
    <location>
        <begin position="1"/>
        <end position="21"/>
    </location>
</feature>
<dbReference type="PRINTS" id="PR01217">
    <property type="entry name" value="PRICHEXTENSN"/>
</dbReference>
<dbReference type="STRING" id="554155.C5FF37"/>
<sequence>MAPLFKTLAAATALYATLATALPVQQKPTIWYTATDVVVKTITKTTTVSGVPGPDYTVPPAYTTSTTPAVPTTVPDTEPSYTPVPSAPTTTSTPPKETSTSYSAPAETSSTSAPPPTTTTTSSEHSSAERPLQPHTRSTTHPPPASTPPPESKPLVISVPPIAGGGSGYSGPCAAGAACIGEITFYDGGVGSCGSDIDTNGENAIALPFELMGPLSNNNPYCGKQVSITYMGKTTTATVKDKCMGCFGNNIDMTRKLFYFFGDESQGRIHDVEWHFI</sequence>
<keyword evidence="5" id="KW-1185">Reference proteome</keyword>
<dbReference type="PANTHER" id="PTHR31836:SF28">
    <property type="entry name" value="SRCR DOMAIN-CONTAINING PROTEIN-RELATED"/>
    <property type="match status" value="1"/>
</dbReference>
<evidence type="ECO:0000313" key="5">
    <source>
        <dbReference type="Proteomes" id="UP000002035"/>
    </source>
</evidence>
<dbReference type="RefSeq" id="XP_002851205.1">
    <property type="nucleotide sequence ID" value="XM_002851159.1"/>
</dbReference>
<dbReference type="AlphaFoldDB" id="C5FF37"/>
<evidence type="ECO:0000256" key="2">
    <source>
        <dbReference type="SAM" id="MobiDB-lite"/>
    </source>
</evidence>
<dbReference type="EMBL" id="DS995701">
    <property type="protein sequence ID" value="EEQ28421.1"/>
    <property type="molecule type" value="Genomic_DNA"/>
</dbReference>
<proteinExistence type="predicted"/>
<protein>
    <recommendedName>
        <fullName evidence="6">Allergen Asp f 7</fullName>
    </recommendedName>
</protein>
<evidence type="ECO:0000313" key="4">
    <source>
        <dbReference type="EMBL" id="EEQ28421.1"/>
    </source>
</evidence>
<accession>C5FF37</accession>
<dbReference type="VEuPathDB" id="FungiDB:MCYG_01309"/>
<dbReference type="OrthoDB" id="623670at2759"/>
<dbReference type="Proteomes" id="UP000002035">
    <property type="component" value="Unassembled WGS sequence"/>
</dbReference>
<keyword evidence="1 3" id="KW-0732">Signal</keyword>
<gene>
    <name evidence="4" type="ORF">MCYG_01309</name>
</gene>
<feature type="chain" id="PRO_5002950129" description="Allergen Asp f 7" evidence="3">
    <location>
        <begin position="22"/>
        <end position="277"/>
    </location>
</feature>
<name>C5FF37_ARTOC</name>
<feature type="compositionally biased region" description="Low complexity" evidence="2">
    <location>
        <begin position="58"/>
        <end position="125"/>
    </location>
</feature>
<dbReference type="OMA" id="WETVTDI"/>
<dbReference type="HOGENOM" id="CLU_052701_0_0_1"/>